<keyword evidence="2" id="KW-1185">Reference proteome</keyword>
<dbReference type="Proteomes" id="UP000805649">
    <property type="component" value="Unassembled WGS sequence"/>
</dbReference>
<dbReference type="EMBL" id="VUJX02000002">
    <property type="protein sequence ID" value="KAL0941851.1"/>
    <property type="molecule type" value="Genomic_DNA"/>
</dbReference>
<evidence type="ECO:0000313" key="2">
    <source>
        <dbReference type="Proteomes" id="UP000805649"/>
    </source>
</evidence>
<comment type="caution">
    <text evidence="1">The sequence shown here is derived from an EMBL/GenBank/DDBJ whole genome shotgun (WGS) entry which is preliminary data.</text>
</comment>
<accession>A0ACC3ZCM4</accession>
<reference evidence="1 2" key="1">
    <citation type="journal article" date="2020" name="Phytopathology">
        <title>Genome Sequence Resources of Colletotrichum truncatum, C. plurivorum, C. musicola, and C. sojae: Four Species Pathogenic to Soybean (Glycine max).</title>
        <authorList>
            <person name="Rogerio F."/>
            <person name="Boufleur T.R."/>
            <person name="Ciampi-Guillardi M."/>
            <person name="Sukno S.A."/>
            <person name="Thon M.R."/>
            <person name="Massola Junior N.S."/>
            <person name="Baroncelli R."/>
        </authorList>
    </citation>
    <scope>NUCLEOTIDE SEQUENCE [LARGE SCALE GENOMIC DNA]</scope>
    <source>
        <strain evidence="1 2">CMES1059</strain>
    </source>
</reference>
<name>A0ACC3ZCM4_COLTU</name>
<proteinExistence type="predicted"/>
<protein>
    <submittedName>
        <fullName evidence="1">Uncharacterized protein</fullName>
    </submittedName>
</protein>
<gene>
    <name evidence="1" type="ORF">CTRU02_204614</name>
</gene>
<sequence length="312" mass="35393">MSALNISSLLQTEQPVNHEDEGHRLLEDVFQQYQRKIPVKSKEEAVLSYYCNLVIHATKCSGYFAEQLTDEKSLQSTGYTIVDQAYCSRTHGVGILELARDQRKTLRQLKEVACKAVKDMQDIMQQLSPVERSPEEPTRHHAPTESSSRSSISTSTGMGVFSAVASQSSIATSHAYSDRRSMSPGSPQYDDVVDEMRDDEDYDNVGDNDTNDDVKDGPRGWNMDTLKHRGKGTYQCPHWRTCQKGGQNPNGGPKIFSRNCMFRQHLQKHSKPHKCRLPGCPNKEGFARKDQLVRHQQNVKHDQPYPIPMSRR</sequence>
<evidence type="ECO:0000313" key="1">
    <source>
        <dbReference type="EMBL" id="KAL0941851.1"/>
    </source>
</evidence>
<organism evidence="1 2">
    <name type="scientific">Colletotrichum truncatum</name>
    <name type="common">Anthracnose fungus</name>
    <name type="synonym">Colletotrichum capsici</name>
    <dbReference type="NCBI Taxonomy" id="5467"/>
    <lineage>
        <taxon>Eukaryota</taxon>
        <taxon>Fungi</taxon>
        <taxon>Dikarya</taxon>
        <taxon>Ascomycota</taxon>
        <taxon>Pezizomycotina</taxon>
        <taxon>Sordariomycetes</taxon>
        <taxon>Hypocreomycetidae</taxon>
        <taxon>Glomerellales</taxon>
        <taxon>Glomerellaceae</taxon>
        <taxon>Colletotrichum</taxon>
        <taxon>Colletotrichum truncatum species complex</taxon>
    </lineage>
</organism>